<dbReference type="Proteomes" id="UP000324222">
    <property type="component" value="Unassembled WGS sequence"/>
</dbReference>
<dbReference type="AlphaFoldDB" id="A0A5B7G6Y7"/>
<name>A0A5B7G6Y7_PORTR</name>
<evidence type="ECO:0000313" key="2">
    <source>
        <dbReference type="EMBL" id="MPC53359.1"/>
    </source>
</evidence>
<gene>
    <name evidence="2" type="ORF">E2C01_047248</name>
</gene>
<protein>
    <submittedName>
        <fullName evidence="2">Uncharacterized protein</fullName>
    </submittedName>
</protein>
<feature type="compositionally biased region" description="Basic residues" evidence="1">
    <location>
        <begin position="25"/>
        <end position="34"/>
    </location>
</feature>
<comment type="caution">
    <text evidence="2">The sequence shown here is derived from an EMBL/GenBank/DDBJ whole genome shotgun (WGS) entry which is preliminary data.</text>
</comment>
<accession>A0A5B7G6Y7</accession>
<feature type="compositionally biased region" description="Gly residues" evidence="1">
    <location>
        <begin position="1"/>
        <end position="10"/>
    </location>
</feature>
<organism evidence="2 3">
    <name type="scientific">Portunus trituberculatus</name>
    <name type="common">Swimming crab</name>
    <name type="synonym">Neptunus trituberculatus</name>
    <dbReference type="NCBI Taxonomy" id="210409"/>
    <lineage>
        <taxon>Eukaryota</taxon>
        <taxon>Metazoa</taxon>
        <taxon>Ecdysozoa</taxon>
        <taxon>Arthropoda</taxon>
        <taxon>Crustacea</taxon>
        <taxon>Multicrustacea</taxon>
        <taxon>Malacostraca</taxon>
        <taxon>Eumalacostraca</taxon>
        <taxon>Eucarida</taxon>
        <taxon>Decapoda</taxon>
        <taxon>Pleocyemata</taxon>
        <taxon>Brachyura</taxon>
        <taxon>Eubrachyura</taxon>
        <taxon>Portunoidea</taxon>
        <taxon>Portunidae</taxon>
        <taxon>Portuninae</taxon>
        <taxon>Portunus</taxon>
    </lineage>
</organism>
<evidence type="ECO:0000256" key="1">
    <source>
        <dbReference type="SAM" id="MobiDB-lite"/>
    </source>
</evidence>
<reference evidence="2 3" key="1">
    <citation type="submission" date="2019-05" db="EMBL/GenBank/DDBJ databases">
        <title>Another draft genome of Portunus trituberculatus and its Hox gene families provides insights of decapod evolution.</title>
        <authorList>
            <person name="Jeong J.-H."/>
            <person name="Song I."/>
            <person name="Kim S."/>
            <person name="Choi T."/>
            <person name="Kim D."/>
            <person name="Ryu S."/>
            <person name="Kim W."/>
        </authorList>
    </citation>
    <scope>NUCLEOTIDE SEQUENCE [LARGE SCALE GENOMIC DNA]</scope>
    <source>
        <tissue evidence="2">Muscle</tissue>
    </source>
</reference>
<sequence>MPGMGKGGSGTVRADGGDVYGKPAKNNKRLKKKKADLNACSLRDQNRMSQKSGTNVLQPSS</sequence>
<feature type="compositionally biased region" description="Polar residues" evidence="1">
    <location>
        <begin position="47"/>
        <end position="61"/>
    </location>
</feature>
<evidence type="ECO:0000313" key="3">
    <source>
        <dbReference type="Proteomes" id="UP000324222"/>
    </source>
</evidence>
<feature type="region of interest" description="Disordered" evidence="1">
    <location>
        <begin position="1"/>
        <end position="61"/>
    </location>
</feature>
<proteinExistence type="predicted"/>
<keyword evidence="3" id="KW-1185">Reference proteome</keyword>
<dbReference type="EMBL" id="VSRR010011562">
    <property type="protein sequence ID" value="MPC53359.1"/>
    <property type="molecule type" value="Genomic_DNA"/>
</dbReference>